<feature type="compositionally biased region" description="Low complexity" evidence="1">
    <location>
        <begin position="82"/>
        <end position="98"/>
    </location>
</feature>
<organism evidence="2 3">
    <name type="scientific">Plakobranchus ocellatus</name>
    <dbReference type="NCBI Taxonomy" id="259542"/>
    <lineage>
        <taxon>Eukaryota</taxon>
        <taxon>Metazoa</taxon>
        <taxon>Spiralia</taxon>
        <taxon>Lophotrochozoa</taxon>
        <taxon>Mollusca</taxon>
        <taxon>Gastropoda</taxon>
        <taxon>Heterobranchia</taxon>
        <taxon>Euthyneura</taxon>
        <taxon>Panpulmonata</taxon>
        <taxon>Sacoglossa</taxon>
        <taxon>Placobranchoidea</taxon>
        <taxon>Plakobranchidae</taxon>
        <taxon>Plakobranchus</taxon>
    </lineage>
</organism>
<evidence type="ECO:0000313" key="2">
    <source>
        <dbReference type="EMBL" id="GFO14408.1"/>
    </source>
</evidence>
<name>A0AAV4B4B9_9GAST</name>
<accession>A0AAV4B4B9</accession>
<dbReference type="AlphaFoldDB" id="A0AAV4B4B9"/>
<proteinExistence type="predicted"/>
<gene>
    <name evidence="2" type="ORF">PoB_004091300</name>
</gene>
<sequence length="106" mass="11960">MHDNIVDNPLDMSDQKYSVPPRTRPVSAQRDMNPLGFPLSKTSSLQMRQQAKDLMEGRLKPSDVSPEKAETLYKYAKLPEITSQRRGSTGSRKSSTSSVEKMDLIF</sequence>
<evidence type="ECO:0000313" key="3">
    <source>
        <dbReference type="Proteomes" id="UP000735302"/>
    </source>
</evidence>
<reference evidence="2 3" key="1">
    <citation type="journal article" date="2021" name="Elife">
        <title>Chloroplast acquisition without the gene transfer in kleptoplastic sea slugs, Plakobranchus ocellatus.</title>
        <authorList>
            <person name="Maeda T."/>
            <person name="Takahashi S."/>
            <person name="Yoshida T."/>
            <person name="Shimamura S."/>
            <person name="Takaki Y."/>
            <person name="Nagai Y."/>
            <person name="Toyoda A."/>
            <person name="Suzuki Y."/>
            <person name="Arimoto A."/>
            <person name="Ishii H."/>
            <person name="Satoh N."/>
            <person name="Nishiyama T."/>
            <person name="Hasebe M."/>
            <person name="Maruyama T."/>
            <person name="Minagawa J."/>
            <person name="Obokata J."/>
            <person name="Shigenobu S."/>
        </authorList>
    </citation>
    <scope>NUCLEOTIDE SEQUENCE [LARGE SCALE GENOMIC DNA]</scope>
</reference>
<evidence type="ECO:0000256" key="1">
    <source>
        <dbReference type="SAM" id="MobiDB-lite"/>
    </source>
</evidence>
<protein>
    <submittedName>
        <fullName evidence="2">Uncharacterized protein</fullName>
    </submittedName>
</protein>
<dbReference type="EMBL" id="BLXT01004562">
    <property type="protein sequence ID" value="GFO14408.1"/>
    <property type="molecule type" value="Genomic_DNA"/>
</dbReference>
<feature type="region of interest" description="Disordered" evidence="1">
    <location>
        <begin position="1"/>
        <end position="44"/>
    </location>
</feature>
<dbReference type="Proteomes" id="UP000735302">
    <property type="component" value="Unassembled WGS sequence"/>
</dbReference>
<keyword evidence="3" id="KW-1185">Reference proteome</keyword>
<feature type="region of interest" description="Disordered" evidence="1">
    <location>
        <begin position="80"/>
        <end position="106"/>
    </location>
</feature>
<comment type="caution">
    <text evidence="2">The sequence shown here is derived from an EMBL/GenBank/DDBJ whole genome shotgun (WGS) entry which is preliminary data.</text>
</comment>